<dbReference type="PANTHER" id="PTHR23028:SF53">
    <property type="entry name" value="ACYL_TRANSF_3 DOMAIN-CONTAINING PROTEIN"/>
    <property type="match status" value="1"/>
</dbReference>
<reference evidence="3 4" key="1">
    <citation type="submission" date="2020-08" db="EMBL/GenBank/DDBJ databases">
        <title>Novel species isolated from subtropical streams in China.</title>
        <authorList>
            <person name="Lu H."/>
        </authorList>
    </citation>
    <scope>NUCLEOTIDE SEQUENCE [LARGE SCALE GENOMIC DNA]</scope>
    <source>
        <strain evidence="3 4">NL8W</strain>
    </source>
</reference>
<keyword evidence="1" id="KW-1133">Transmembrane helix</keyword>
<keyword evidence="1" id="KW-0472">Membrane</keyword>
<keyword evidence="4" id="KW-1185">Reference proteome</keyword>
<feature type="transmembrane region" description="Helical" evidence="1">
    <location>
        <begin position="245"/>
        <end position="263"/>
    </location>
</feature>
<feature type="domain" description="Acyltransferase 3" evidence="2">
    <location>
        <begin position="15"/>
        <end position="329"/>
    </location>
</feature>
<dbReference type="Proteomes" id="UP000646911">
    <property type="component" value="Unassembled WGS sequence"/>
</dbReference>
<keyword evidence="1" id="KW-0812">Transmembrane</keyword>
<feature type="transmembrane region" description="Helical" evidence="1">
    <location>
        <begin position="217"/>
        <end position="239"/>
    </location>
</feature>
<evidence type="ECO:0000313" key="3">
    <source>
        <dbReference type="EMBL" id="MBC3909038.1"/>
    </source>
</evidence>
<gene>
    <name evidence="3" type="ORF">H8L47_15885</name>
</gene>
<proteinExistence type="predicted"/>
<sequence>MLKPFSDYVANKRFESLDGLRAISIIAVIWHHTAPAGVHAILAGIGAQGVQLFFAISGFLITSLLLRERERNGKLDLKAFYLRRSLRIFPLYYGTLLLYIGLVFLLERHTAVGQAFFQNLIYFATYTSNLFVALDGRVIFYFAWSLAAEEQFYLVWPPLLLVAGSARRASVILAIVIIACIASQLLGQHSLDVIQLPIVLGALLAIGLNNETVFTSLYRILGQTWSAPLIFIALLLSLISNALPGFVSSILFAAVVGACVIQTQHPLAPILSFKPLAYLGAISYGMYMLHMLCKNFVSKLFKSFQIGDPGIAVFLLTMLITIILASISYRYYESWFLRLKTRFER</sequence>
<dbReference type="RefSeq" id="WP_186954577.1">
    <property type="nucleotide sequence ID" value="NZ_JACOFX010000008.1"/>
</dbReference>
<comment type="caution">
    <text evidence="3">The sequence shown here is derived from an EMBL/GenBank/DDBJ whole genome shotgun (WGS) entry which is preliminary data.</text>
</comment>
<dbReference type="InterPro" id="IPR050879">
    <property type="entry name" value="Acyltransferase_3"/>
</dbReference>
<accession>A0ABR6ZBI6</accession>
<dbReference type="PANTHER" id="PTHR23028">
    <property type="entry name" value="ACETYLTRANSFERASE"/>
    <property type="match status" value="1"/>
</dbReference>
<feature type="transmembrane region" description="Helical" evidence="1">
    <location>
        <begin position="169"/>
        <end position="187"/>
    </location>
</feature>
<feature type="transmembrane region" description="Helical" evidence="1">
    <location>
        <begin position="275"/>
        <end position="292"/>
    </location>
</feature>
<dbReference type="GO" id="GO:0016746">
    <property type="term" value="F:acyltransferase activity"/>
    <property type="evidence" value="ECO:0007669"/>
    <property type="project" value="UniProtKB-KW"/>
</dbReference>
<organism evidence="3 4">
    <name type="scientific">Undibacterium umbellatum</name>
    <dbReference type="NCBI Taxonomy" id="2762300"/>
    <lineage>
        <taxon>Bacteria</taxon>
        <taxon>Pseudomonadati</taxon>
        <taxon>Pseudomonadota</taxon>
        <taxon>Betaproteobacteria</taxon>
        <taxon>Burkholderiales</taxon>
        <taxon>Oxalobacteraceae</taxon>
        <taxon>Undibacterium</taxon>
    </lineage>
</organism>
<dbReference type="Pfam" id="PF01757">
    <property type="entry name" value="Acyl_transf_3"/>
    <property type="match status" value="1"/>
</dbReference>
<evidence type="ECO:0000313" key="4">
    <source>
        <dbReference type="Proteomes" id="UP000646911"/>
    </source>
</evidence>
<evidence type="ECO:0000256" key="1">
    <source>
        <dbReference type="SAM" id="Phobius"/>
    </source>
</evidence>
<evidence type="ECO:0000259" key="2">
    <source>
        <dbReference type="Pfam" id="PF01757"/>
    </source>
</evidence>
<name>A0ABR6ZBI6_9BURK</name>
<dbReference type="InterPro" id="IPR002656">
    <property type="entry name" value="Acyl_transf_3_dom"/>
</dbReference>
<keyword evidence="3" id="KW-0808">Transferase</keyword>
<feature type="transmembrane region" description="Helical" evidence="1">
    <location>
        <begin position="312"/>
        <end position="332"/>
    </location>
</feature>
<keyword evidence="3" id="KW-0012">Acyltransferase</keyword>
<dbReference type="EMBL" id="JACOFX010000008">
    <property type="protein sequence ID" value="MBC3909038.1"/>
    <property type="molecule type" value="Genomic_DNA"/>
</dbReference>
<feature type="transmembrane region" description="Helical" evidence="1">
    <location>
        <begin position="193"/>
        <end position="210"/>
    </location>
</feature>
<feature type="transmembrane region" description="Helical" evidence="1">
    <location>
        <begin position="48"/>
        <end position="66"/>
    </location>
</feature>
<feature type="transmembrane region" description="Helical" evidence="1">
    <location>
        <begin position="86"/>
        <end position="106"/>
    </location>
</feature>
<protein>
    <submittedName>
        <fullName evidence="3">Acyltransferase</fullName>
    </submittedName>
</protein>